<evidence type="ECO:0000259" key="4">
    <source>
        <dbReference type="Pfam" id="PF00027"/>
    </source>
</evidence>
<evidence type="ECO:0000313" key="6">
    <source>
        <dbReference type="EMBL" id="MCP1675775.1"/>
    </source>
</evidence>
<feature type="domain" description="Cyclic nucleotide-binding" evidence="4">
    <location>
        <begin position="2"/>
        <end position="86"/>
    </location>
</feature>
<dbReference type="PANTHER" id="PTHR24567:SF74">
    <property type="entry name" value="HTH-TYPE TRANSCRIPTIONAL REGULATOR ARCR"/>
    <property type="match status" value="1"/>
</dbReference>
<evidence type="ECO:0000313" key="7">
    <source>
        <dbReference type="Proteomes" id="UP001205843"/>
    </source>
</evidence>
<accession>A0AAE3G4N6</accession>
<protein>
    <submittedName>
        <fullName evidence="6">CRP-like cAMP-binding protein</fullName>
    </submittedName>
</protein>
<dbReference type="CDD" id="cd00038">
    <property type="entry name" value="CAP_ED"/>
    <property type="match status" value="1"/>
</dbReference>
<evidence type="ECO:0000259" key="5">
    <source>
        <dbReference type="Pfam" id="PF13545"/>
    </source>
</evidence>
<dbReference type="RefSeq" id="WP_253479576.1">
    <property type="nucleotide sequence ID" value="NZ_JALJXV010000007.1"/>
</dbReference>
<dbReference type="Gene3D" id="2.60.120.10">
    <property type="entry name" value="Jelly Rolls"/>
    <property type="match status" value="1"/>
</dbReference>
<dbReference type="InterPro" id="IPR000595">
    <property type="entry name" value="cNMP-bd_dom"/>
</dbReference>
<feature type="domain" description="HTH crp-type" evidence="5">
    <location>
        <begin position="124"/>
        <end position="187"/>
    </location>
</feature>
<comment type="caution">
    <text evidence="6">The sequence shown here is derived from an EMBL/GenBank/DDBJ whole genome shotgun (WGS) entry which is preliminary data.</text>
</comment>
<keyword evidence="7" id="KW-1185">Reference proteome</keyword>
<dbReference type="InterPro" id="IPR012318">
    <property type="entry name" value="HTH_CRP"/>
</dbReference>
<dbReference type="InterPro" id="IPR018490">
    <property type="entry name" value="cNMP-bd_dom_sf"/>
</dbReference>
<dbReference type="Proteomes" id="UP001205843">
    <property type="component" value="Unassembled WGS sequence"/>
</dbReference>
<dbReference type="InterPro" id="IPR036390">
    <property type="entry name" value="WH_DNA-bd_sf"/>
</dbReference>
<keyword evidence="1" id="KW-0805">Transcription regulation</keyword>
<evidence type="ECO:0000256" key="3">
    <source>
        <dbReference type="ARBA" id="ARBA00023163"/>
    </source>
</evidence>
<evidence type="ECO:0000256" key="2">
    <source>
        <dbReference type="ARBA" id="ARBA00023125"/>
    </source>
</evidence>
<dbReference type="SUPFAM" id="SSF51206">
    <property type="entry name" value="cAMP-binding domain-like"/>
    <property type="match status" value="1"/>
</dbReference>
<reference evidence="6" key="1">
    <citation type="submission" date="2022-03" db="EMBL/GenBank/DDBJ databases">
        <title>Genomic Encyclopedia of Type Strains, Phase III (KMG-III): the genomes of soil and plant-associated and newly described type strains.</title>
        <authorList>
            <person name="Whitman W."/>
        </authorList>
    </citation>
    <scope>NUCLEOTIDE SEQUENCE</scope>
    <source>
        <strain evidence="6">ANL 6-2</strain>
    </source>
</reference>
<sequence length="216" mass="24506">MKFPRGAVLFEAGVPQRNVYFPEDTIVSSLYVMEDGASAEVALVGNDGLVGINLVMRVDASPSRAVVLTPGKAYRLPIKAFHREMDASPELLALMLRYVQIRFVQTAQLAACYRHHSLRQQFCWLLLLANDCLPDNRIALTHELIASVLGVRREGVTEAAHRLQSEGVIHYTRGLIRVLDRQRLERLACECYGVVKRETDRLLHPPENRSRLHLRR</sequence>
<dbReference type="GO" id="GO:0003700">
    <property type="term" value="F:DNA-binding transcription factor activity"/>
    <property type="evidence" value="ECO:0007669"/>
    <property type="project" value="TreeGrafter"/>
</dbReference>
<dbReference type="EMBL" id="JALJXV010000007">
    <property type="protein sequence ID" value="MCP1675775.1"/>
    <property type="molecule type" value="Genomic_DNA"/>
</dbReference>
<dbReference type="InterPro" id="IPR050397">
    <property type="entry name" value="Env_Response_Regulators"/>
</dbReference>
<dbReference type="Pfam" id="PF13545">
    <property type="entry name" value="HTH_Crp_2"/>
    <property type="match status" value="1"/>
</dbReference>
<dbReference type="AlphaFoldDB" id="A0AAE3G4N6"/>
<proteinExistence type="predicted"/>
<dbReference type="GO" id="GO:0005829">
    <property type="term" value="C:cytosol"/>
    <property type="evidence" value="ECO:0007669"/>
    <property type="project" value="TreeGrafter"/>
</dbReference>
<evidence type="ECO:0000256" key="1">
    <source>
        <dbReference type="ARBA" id="ARBA00023015"/>
    </source>
</evidence>
<keyword evidence="3" id="KW-0804">Transcription</keyword>
<gene>
    <name evidence="6" type="ORF">J2T57_002930</name>
</gene>
<dbReference type="GO" id="GO:0003677">
    <property type="term" value="F:DNA binding"/>
    <property type="evidence" value="ECO:0007669"/>
    <property type="project" value="UniProtKB-KW"/>
</dbReference>
<keyword evidence="2" id="KW-0238">DNA-binding</keyword>
<organism evidence="6 7">
    <name type="scientific">Natronocella acetinitrilica</name>
    <dbReference type="NCBI Taxonomy" id="414046"/>
    <lineage>
        <taxon>Bacteria</taxon>
        <taxon>Pseudomonadati</taxon>
        <taxon>Pseudomonadota</taxon>
        <taxon>Gammaproteobacteria</taxon>
        <taxon>Chromatiales</taxon>
        <taxon>Ectothiorhodospiraceae</taxon>
        <taxon>Natronocella</taxon>
    </lineage>
</organism>
<dbReference type="Pfam" id="PF00027">
    <property type="entry name" value="cNMP_binding"/>
    <property type="match status" value="1"/>
</dbReference>
<dbReference type="SUPFAM" id="SSF46785">
    <property type="entry name" value="Winged helix' DNA-binding domain"/>
    <property type="match status" value="1"/>
</dbReference>
<dbReference type="InterPro" id="IPR014710">
    <property type="entry name" value="RmlC-like_jellyroll"/>
</dbReference>
<name>A0AAE3G4N6_9GAMM</name>
<dbReference type="PANTHER" id="PTHR24567">
    <property type="entry name" value="CRP FAMILY TRANSCRIPTIONAL REGULATORY PROTEIN"/>
    <property type="match status" value="1"/>
</dbReference>